<dbReference type="EMBL" id="JAFBED010000003">
    <property type="protein sequence ID" value="MBM7620069.1"/>
    <property type="molecule type" value="Genomic_DNA"/>
</dbReference>
<keyword evidence="3" id="KW-1185">Reference proteome</keyword>
<feature type="coiled-coil region" evidence="1">
    <location>
        <begin position="87"/>
        <end position="133"/>
    </location>
</feature>
<keyword evidence="2" id="KW-0966">Cell projection</keyword>
<comment type="caution">
    <text evidence="2">The sequence shown here is derived from an EMBL/GenBank/DDBJ whole genome shotgun (WGS) entry which is preliminary data.</text>
</comment>
<evidence type="ECO:0000313" key="2">
    <source>
        <dbReference type="EMBL" id="MBM7620069.1"/>
    </source>
</evidence>
<evidence type="ECO:0000313" key="3">
    <source>
        <dbReference type="Proteomes" id="UP000737402"/>
    </source>
</evidence>
<keyword evidence="2" id="KW-0969">Cilium</keyword>
<evidence type="ECO:0000256" key="1">
    <source>
        <dbReference type="SAM" id="Coils"/>
    </source>
</evidence>
<sequence>MSARVKTVLPLISKELVLEALQRMGETIKEEGHIIHILSKSNSFYDAKLIRIGGGRYVLIGDSDEITIGYQNRLTEAYRTVNESHKKKVLQKKINQLRLQAEQEEKEQKQELKNRIRSEQEEIRKRYQEQVEKNQPVVDSVEQVHLDVEMVSQEQARRSRIDEEKRQYVESQKKKVYDKAKAMGYKVKEKQVNGKLKLELVKRIY</sequence>
<dbReference type="Proteomes" id="UP000737402">
    <property type="component" value="Unassembled WGS sequence"/>
</dbReference>
<name>A0ABS2NZE0_9BACI</name>
<reference evidence="2 3" key="1">
    <citation type="submission" date="2021-01" db="EMBL/GenBank/DDBJ databases">
        <title>Genomic Encyclopedia of Type Strains, Phase IV (KMG-IV): sequencing the most valuable type-strain genomes for metagenomic binning, comparative biology and taxonomic classification.</title>
        <authorList>
            <person name="Goeker M."/>
        </authorList>
    </citation>
    <scope>NUCLEOTIDE SEQUENCE [LARGE SCALE GENOMIC DNA]</scope>
    <source>
        <strain evidence="2 3">DSM 25879</strain>
    </source>
</reference>
<dbReference type="RefSeq" id="WP_204415430.1">
    <property type="nucleotide sequence ID" value="NZ_JAFBED010000003.1"/>
</dbReference>
<organism evidence="2 3">
    <name type="scientific">Sutcliffiella tianshenii</name>
    <dbReference type="NCBI Taxonomy" id="1463404"/>
    <lineage>
        <taxon>Bacteria</taxon>
        <taxon>Bacillati</taxon>
        <taxon>Bacillota</taxon>
        <taxon>Bacilli</taxon>
        <taxon>Bacillales</taxon>
        <taxon>Bacillaceae</taxon>
        <taxon>Sutcliffiella</taxon>
    </lineage>
</organism>
<gene>
    <name evidence="2" type="ORF">JOC95_001921</name>
</gene>
<keyword evidence="1" id="KW-0175">Coiled coil</keyword>
<proteinExistence type="predicted"/>
<keyword evidence="2" id="KW-0282">Flagellum</keyword>
<accession>A0ABS2NZE0</accession>
<protein>
    <submittedName>
        <fullName evidence="2">Flagellar biosynthesis GTPase FlhF</fullName>
    </submittedName>
</protein>